<reference evidence="3" key="1">
    <citation type="journal article" date="2023" name="Mol. Phylogenet. Evol.">
        <title>Genome-scale phylogeny and comparative genomics of the fungal order Sordariales.</title>
        <authorList>
            <person name="Hensen N."/>
            <person name="Bonometti L."/>
            <person name="Westerberg I."/>
            <person name="Brannstrom I.O."/>
            <person name="Guillou S."/>
            <person name="Cros-Aarteil S."/>
            <person name="Calhoun S."/>
            <person name="Haridas S."/>
            <person name="Kuo A."/>
            <person name="Mondo S."/>
            <person name="Pangilinan J."/>
            <person name="Riley R."/>
            <person name="LaButti K."/>
            <person name="Andreopoulos B."/>
            <person name="Lipzen A."/>
            <person name="Chen C."/>
            <person name="Yan M."/>
            <person name="Daum C."/>
            <person name="Ng V."/>
            <person name="Clum A."/>
            <person name="Steindorff A."/>
            <person name="Ohm R.A."/>
            <person name="Martin F."/>
            <person name="Silar P."/>
            <person name="Natvig D.O."/>
            <person name="Lalanne C."/>
            <person name="Gautier V."/>
            <person name="Ament-Velasquez S.L."/>
            <person name="Kruys A."/>
            <person name="Hutchinson M.I."/>
            <person name="Powell A.J."/>
            <person name="Barry K."/>
            <person name="Miller A.N."/>
            <person name="Grigoriev I.V."/>
            <person name="Debuchy R."/>
            <person name="Gladieux P."/>
            <person name="Hiltunen Thoren M."/>
            <person name="Johannesson H."/>
        </authorList>
    </citation>
    <scope>NUCLEOTIDE SEQUENCE</scope>
    <source>
        <strain evidence="3">CBS 141.50</strain>
    </source>
</reference>
<feature type="domain" description="Amidohydrolase 3" evidence="2">
    <location>
        <begin position="135"/>
        <end position="647"/>
    </location>
</feature>
<dbReference type="SUPFAM" id="SSF51556">
    <property type="entry name" value="Metallo-dependent hydrolases"/>
    <property type="match status" value="1"/>
</dbReference>
<evidence type="ECO:0000259" key="2">
    <source>
        <dbReference type="Pfam" id="PF07969"/>
    </source>
</evidence>
<gene>
    <name evidence="3" type="ORF">C8A04DRAFT_30340</name>
</gene>
<dbReference type="AlphaFoldDB" id="A0AAN6UZH2"/>
<dbReference type="Pfam" id="PF07969">
    <property type="entry name" value="Amidohydro_3"/>
    <property type="match status" value="1"/>
</dbReference>
<dbReference type="PANTHER" id="PTHR22642:SF2">
    <property type="entry name" value="PROTEIN LONG AFTER FAR-RED 3"/>
    <property type="match status" value="1"/>
</dbReference>
<sequence length="666" mass="71992">MSPPRSRSTAARWGLSLSLIAGGATVVFGLQPHLLAQAAGILNGQQQNPIIPVHGAGENNATSTTYCYESLHTAALGPSTSDAGYDSNGEPSSPPNCFTVGPDGRFTRVFSSLSTSLEDSDGLGGGEEIRILPGHVLPGLWDGHGHLLAYGEFLHSADLFGSTSADEVRRRLREYLDVYPDAGTKDNWGRGVGWDQMAMGGMPFADLLEQDDALKGKYFMLDRVDVHCTWVSQAVLDLLPADFPDEVPGGEIVRKPGMGVFCDNAMDLVLALWPKPSKERQKTFVVDAMRELHKVGLVGMHNAGSVPEDVALFEEMSRTEDWTLRVYSMLECAERNTFCPEDAKMVDHPDGMLSVRSVKLFADGALGSWGSAMIEPYSDRPDTSGSLLVNASTLTSLARTWSAAGFQVNIHAIGDLANRLAIDALVAALRDLCPEAASSSSFDNNDLSTLSTLAPCQSTHRFRLEHAQIIHPTDQARIHALGILPSIQPTHATSDMGYAALRLGPHRTRTEAYRMRSFLNIPSAGPILGSDFPVEPPNPFEGVYAAVARKSPRTGAGGPPDIVNTEGGDGDNNKGWHKEEAVTLEQALHGFTEAVAWGGFMEGKAGVIREGAFADWVVLDEDIMGVGEDGLRGVKVRETWVGGRRVFVREEEESGRVEREDDREDL</sequence>
<dbReference type="InterPro" id="IPR011059">
    <property type="entry name" value="Metal-dep_hydrolase_composite"/>
</dbReference>
<feature type="region of interest" description="Disordered" evidence="1">
    <location>
        <begin position="552"/>
        <end position="572"/>
    </location>
</feature>
<keyword evidence="4" id="KW-1185">Reference proteome</keyword>
<dbReference type="PANTHER" id="PTHR22642">
    <property type="entry name" value="IMIDAZOLONEPROPIONASE"/>
    <property type="match status" value="1"/>
</dbReference>
<dbReference type="RefSeq" id="XP_062635453.1">
    <property type="nucleotide sequence ID" value="XM_062781343.1"/>
</dbReference>
<dbReference type="GeneID" id="87817956"/>
<dbReference type="Gene3D" id="2.30.40.10">
    <property type="entry name" value="Urease, subunit C, domain 1"/>
    <property type="match status" value="1"/>
</dbReference>
<dbReference type="Gene3D" id="3.20.20.140">
    <property type="entry name" value="Metal-dependent hydrolases"/>
    <property type="match status" value="1"/>
</dbReference>
<accession>A0AAN6UZH2</accession>
<evidence type="ECO:0000313" key="4">
    <source>
        <dbReference type="Proteomes" id="UP001302676"/>
    </source>
</evidence>
<reference evidence="3" key="2">
    <citation type="submission" date="2023-05" db="EMBL/GenBank/DDBJ databases">
        <authorList>
            <consortium name="Lawrence Berkeley National Laboratory"/>
            <person name="Steindorff A."/>
            <person name="Hensen N."/>
            <person name="Bonometti L."/>
            <person name="Westerberg I."/>
            <person name="Brannstrom I.O."/>
            <person name="Guillou S."/>
            <person name="Cros-Aarteil S."/>
            <person name="Calhoun S."/>
            <person name="Haridas S."/>
            <person name="Kuo A."/>
            <person name="Mondo S."/>
            <person name="Pangilinan J."/>
            <person name="Riley R."/>
            <person name="Labutti K."/>
            <person name="Andreopoulos B."/>
            <person name="Lipzen A."/>
            <person name="Chen C."/>
            <person name="Yanf M."/>
            <person name="Daum C."/>
            <person name="Ng V."/>
            <person name="Clum A."/>
            <person name="Ohm R."/>
            <person name="Martin F."/>
            <person name="Silar P."/>
            <person name="Natvig D."/>
            <person name="Lalanne C."/>
            <person name="Gautier V."/>
            <person name="Ament-Velasquez S.L."/>
            <person name="Kruys A."/>
            <person name="Hutchinson M.I."/>
            <person name="Powell A.J."/>
            <person name="Barry K."/>
            <person name="Miller A.N."/>
            <person name="Grigoriev I.V."/>
            <person name="Debuchy R."/>
            <person name="Gladieux P."/>
            <person name="Thoren M.H."/>
            <person name="Johannesson H."/>
        </authorList>
    </citation>
    <scope>NUCLEOTIDE SEQUENCE</scope>
    <source>
        <strain evidence="3">CBS 141.50</strain>
    </source>
</reference>
<proteinExistence type="predicted"/>
<evidence type="ECO:0000256" key="1">
    <source>
        <dbReference type="SAM" id="MobiDB-lite"/>
    </source>
</evidence>
<dbReference type="InterPro" id="IPR032466">
    <property type="entry name" value="Metal_Hydrolase"/>
</dbReference>
<dbReference type="GO" id="GO:0016810">
    <property type="term" value="F:hydrolase activity, acting on carbon-nitrogen (but not peptide) bonds"/>
    <property type="evidence" value="ECO:0007669"/>
    <property type="project" value="InterPro"/>
</dbReference>
<dbReference type="InterPro" id="IPR033932">
    <property type="entry name" value="YtcJ-like"/>
</dbReference>
<dbReference type="Proteomes" id="UP001302676">
    <property type="component" value="Unassembled WGS sequence"/>
</dbReference>
<name>A0AAN6UZH2_9PEZI</name>
<dbReference type="CDD" id="cd01300">
    <property type="entry name" value="YtcJ_like"/>
    <property type="match status" value="1"/>
</dbReference>
<dbReference type="EMBL" id="MU853602">
    <property type="protein sequence ID" value="KAK4142082.1"/>
    <property type="molecule type" value="Genomic_DNA"/>
</dbReference>
<evidence type="ECO:0000313" key="3">
    <source>
        <dbReference type="EMBL" id="KAK4142082.1"/>
    </source>
</evidence>
<organism evidence="3 4">
    <name type="scientific">Dichotomopilus funicola</name>
    <dbReference type="NCBI Taxonomy" id="1934379"/>
    <lineage>
        <taxon>Eukaryota</taxon>
        <taxon>Fungi</taxon>
        <taxon>Dikarya</taxon>
        <taxon>Ascomycota</taxon>
        <taxon>Pezizomycotina</taxon>
        <taxon>Sordariomycetes</taxon>
        <taxon>Sordariomycetidae</taxon>
        <taxon>Sordariales</taxon>
        <taxon>Chaetomiaceae</taxon>
        <taxon>Dichotomopilus</taxon>
    </lineage>
</organism>
<dbReference type="Gene3D" id="3.10.310.70">
    <property type="match status" value="1"/>
</dbReference>
<dbReference type="InterPro" id="IPR013108">
    <property type="entry name" value="Amidohydro_3"/>
</dbReference>
<protein>
    <recommendedName>
        <fullName evidence="2">Amidohydrolase 3 domain-containing protein</fullName>
    </recommendedName>
</protein>
<comment type="caution">
    <text evidence="3">The sequence shown here is derived from an EMBL/GenBank/DDBJ whole genome shotgun (WGS) entry which is preliminary data.</text>
</comment>